<evidence type="ECO:0000313" key="4">
    <source>
        <dbReference type="Proteomes" id="UP001202328"/>
    </source>
</evidence>
<evidence type="ECO:0000256" key="1">
    <source>
        <dbReference type="SAM" id="Coils"/>
    </source>
</evidence>
<feature type="transmembrane region" description="Helical" evidence="2">
    <location>
        <begin position="162"/>
        <end position="182"/>
    </location>
</feature>
<protein>
    <submittedName>
        <fullName evidence="3">Uncharacterized protein</fullName>
    </submittedName>
</protein>
<feature type="non-terminal residue" evidence="3">
    <location>
        <position position="346"/>
    </location>
</feature>
<reference evidence="3" key="1">
    <citation type="submission" date="2022-04" db="EMBL/GenBank/DDBJ databases">
        <title>A functionally conserved STORR gene fusion in Papaver species that diverged 16.8 million years ago.</title>
        <authorList>
            <person name="Catania T."/>
        </authorList>
    </citation>
    <scope>NUCLEOTIDE SEQUENCE</scope>
    <source>
        <strain evidence="3">S-188037</strain>
    </source>
</reference>
<feature type="transmembrane region" description="Helical" evidence="2">
    <location>
        <begin position="307"/>
        <end position="328"/>
    </location>
</feature>
<name>A0AAD4RX94_9MAGN</name>
<keyword evidence="2" id="KW-0472">Membrane</keyword>
<keyword evidence="2" id="KW-0812">Transmembrane</keyword>
<gene>
    <name evidence="3" type="ORF">MKW98_029448</name>
</gene>
<keyword evidence="2" id="KW-1133">Transmembrane helix</keyword>
<sequence length="346" mass="37737">LISKSLNSKMSEESNPQVSVSDLLTRVTELDNTVTGLHNDLTNLNNHVIATRAGLVVNATRTGNVKNRVDLLEENANLLEENANLLTARVTNVEGTAAITGNAVDNIVGGITTLGTSMNNAPGPTGTLLGRYKEVKKCLIKERGEIIEGYDKAVNRLDTLHFGSLTVIVILFAFNVWFYSHMPDAGEKMKPTEFWGRLGLVVLVTLVLLCFMWLLFRKLSNIQRQFTASTRRFKELSNTFMGLSQTPQQRLAAINAATAGEVRIQIEAAYEVAADYDDFQPESLIPSFEAGRFPISTLDNKPPTSSVYLWVTVIIVLVSAGLMIGLSVHDFVEGSPSTPGPSGPPM</sequence>
<proteinExistence type="predicted"/>
<keyword evidence="1" id="KW-0175">Coiled coil</keyword>
<dbReference type="Proteomes" id="UP001202328">
    <property type="component" value="Unassembled WGS sequence"/>
</dbReference>
<comment type="caution">
    <text evidence="3">The sequence shown here is derived from an EMBL/GenBank/DDBJ whole genome shotgun (WGS) entry which is preliminary data.</text>
</comment>
<keyword evidence="4" id="KW-1185">Reference proteome</keyword>
<feature type="transmembrane region" description="Helical" evidence="2">
    <location>
        <begin position="194"/>
        <end position="216"/>
    </location>
</feature>
<organism evidence="3 4">
    <name type="scientific">Papaver atlanticum</name>
    <dbReference type="NCBI Taxonomy" id="357466"/>
    <lineage>
        <taxon>Eukaryota</taxon>
        <taxon>Viridiplantae</taxon>
        <taxon>Streptophyta</taxon>
        <taxon>Embryophyta</taxon>
        <taxon>Tracheophyta</taxon>
        <taxon>Spermatophyta</taxon>
        <taxon>Magnoliopsida</taxon>
        <taxon>Ranunculales</taxon>
        <taxon>Papaveraceae</taxon>
        <taxon>Papaveroideae</taxon>
        <taxon>Papaver</taxon>
    </lineage>
</organism>
<evidence type="ECO:0000256" key="2">
    <source>
        <dbReference type="SAM" id="Phobius"/>
    </source>
</evidence>
<accession>A0AAD4RX94</accession>
<dbReference type="EMBL" id="JAJJMB010017396">
    <property type="protein sequence ID" value="KAI3839111.1"/>
    <property type="molecule type" value="Genomic_DNA"/>
</dbReference>
<feature type="coiled-coil region" evidence="1">
    <location>
        <begin position="62"/>
        <end position="89"/>
    </location>
</feature>
<dbReference type="AlphaFoldDB" id="A0AAD4RX94"/>
<evidence type="ECO:0000313" key="3">
    <source>
        <dbReference type="EMBL" id="KAI3839111.1"/>
    </source>
</evidence>